<dbReference type="Proteomes" id="UP000813444">
    <property type="component" value="Unassembled WGS sequence"/>
</dbReference>
<comment type="caution">
    <text evidence="1">The sequence shown here is derived from an EMBL/GenBank/DDBJ whole genome shotgun (WGS) entry which is preliminary data.</text>
</comment>
<evidence type="ECO:0000313" key="1">
    <source>
        <dbReference type="EMBL" id="KAH7308403.1"/>
    </source>
</evidence>
<dbReference type="OrthoDB" id="3759773at2759"/>
<reference evidence="1" key="1">
    <citation type="journal article" date="2021" name="Nat. Commun.">
        <title>Genetic determinants of endophytism in the Arabidopsis root mycobiome.</title>
        <authorList>
            <person name="Mesny F."/>
            <person name="Miyauchi S."/>
            <person name="Thiergart T."/>
            <person name="Pickel B."/>
            <person name="Atanasova L."/>
            <person name="Karlsson M."/>
            <person name="Huettel B."/>
            <person name="Barry K.W."/>
            <person name="Haridas S."/>
            <person name="Chen C."/>
            <person name="Bauer D."/>
            <person name="Andreopoulos W."/>
            <person name="Pangilinan J."/>
            <person name="LaButti K."/>
            <person name="Riley R."/>
            <person name="Lipzen A."/>
            <person name="Clum A."/>
            <person name="Drula E."/>
            <person name="Henrissat B."/>
            <person name="Kohler A."/>
            <person name="Grigoriev I.V."/>
            <person name="Martin F.M."/>
            <person name="Hacquard S."/>
        </authorList>
    </citation>
    <scope>NUCLEOTIDE SEQUENCE</scope>
    <source>
        <strain evidence="1">MPI-CAGE-CH-0235</strain>
    </source>
</reference>
<dbReference type="AlphaFoldDB" id="A0A8K0WKZ6"/>
<accession>A0A8K0WKZ6</accession>
<keyword evidence="2" id="KW-1185">Reference proteome</keyword>
<dbReference type="EMBL" id="JAGPNK010000015">
    <property type="protein sequence ID" value="KAH7308403.1"/>
    <property type="molecule type" value="Genomic_DNA"/>
</dbReference>
<name>A0A8K0WKZ6_9HYPO</name>
<proteinExistence type="predicted"/>
<protein>
    <recommendedName>
        <fullName evidence="3">F-box domain-containing protein</fullName>
    </recommendedName>
</protein>
<gene>
    <name evidence="1" type="ORF">B0I35DRAFT_441847</name>
</gene>
<evidence type="ECO:0000313" key="2">
    <source>
        <dbReference type="Proteomes" id="UP000813444"/>
    </source>
</evidence>
<evidence type="ECO:0008006" key="3">
    <source>
        <dbReference type="Google" id="ProtNLM"/>
    </source>
</evidence>
<organism evidence="1 2">
    <name type="scientific">Stachybotrys elegans</name>
    <dbReference type="NCBI Taxonomy" id="80388"/>
    <lineage>
        <taxon>Eukaryota</taxon>
        <taxon>Fungi</taxon>
        <taxon>Dikarya</taxon>
        <taxon>Ascomycota</taxon>
        <taxon>Pezizomycotina</taxon>
        <taxon>Sordariomycetes</taxon>
        <taxon>Hypocreomycetidae</taxon>
        <taxon>Hypocreales</taxon>
        <taxon>Stachybotryaceae</taxon>
        <taxon>Stachybotrys</taxon>
    </lineage>
</organism>
<sequence length="607" mass="69272">MDSSTLSPSDRDILRDTYNSLLKVNDDLHKVQLDLFRTSDLCTPYRDSSENPHRPEHWVRSNSRAHWDDKEGSEAWAIEARSKGLFDSRPALAEELKCLSDRKGILEDIQHQLRLSINGISKPSLRKWHILDLPDEILSGVFDLVEGFRPDMPTLWRIASKDIKNCRLACRKFYRVSSSSFIRSVPVDLQVSSLSRFEEISHHPIISKGVRVIRVVLHFYHPILSDNFDDFILYHATQLQGRADGMERIRSWEFDDISEETGRGIIQNLRAISASWRRIAAGLQAQDLTENDHTHLLLLRTAHQKYQRLCSDQEELLKSGKFAQRLAAGIARMPRARTLYFLDWDLSGPNGTSLLNCEDLNVPIYTDIIQPMNFYTAYQHGFVPRLCETITKLPMAVQDFGTLLEGIYIELSYVTSPSDLLPSSEAQQLLPSAMQQLHSFSFKCRQWRNEASGQSIVHDLFAPCLNTPSIQELVVDMIDEEESQDPSVFDVSNLITLQQWPNLSYVFLRGVSFRLSEFQIFLGNSCNSSLSLALESVQLLSGTWEVALDGLRHKPPRFIQLSDPLGAECEDLSSEELSNIFDRGSSLWNEAELYVRSITRQNPLRSG</sequence>